<evidence type="ECO:0008006" key="4">
    <source>
        <dbReference type="Google" id="ProtNLM"/>
    </source>
</evidence>
<dbReference type="EMBL" id="JAOQAZ010000045">
    <property type="protein sequence ID" value="KAJ4245714.1"/>
    <property type="molecule type" value="Genomic_DNA"/>
</dbReference>
<dbReference type="PANTHER" id="PTHR47534:SF3">
    <property type="entry name" value="ALCOHOL DEHYDROGENASE-LIKE C-TERMINAL DOMAIN-CONTAINING PROTEIN"/>
    <property type="match status" value="1"/>
</dbReference>
<sequence length="291" mass="32121">MNKIISGSNALVVGGTSGIGYGIASRLASSANYQFAAITIVGRTKPQVMPPGNVSFRPIDATSMHSLKEFAQEYRNNNQNRTLDLLVMTQGIMSFAGRTETPEGIDKKMALHYYGRQLLIRELSPIMSQNAKVLVVLDSLNGSPSRLNWEDLDLKNNFSLASAANHCITMNDVMIQHHALVQNGEEGSKRFFVHAYPGVVDTSTSRNSTWYFRSVAKVAAKLVGTSPEQCAERLLDGVYKSAEEAEKEARLWSCIDNHGKTIQGKKIWSEEERKTIADHTWAVVDANKASQ</sequence>
<dbReference type="SUPFAM" id="SSF51735">
    <property type="entry name" value="NAD(P)-binding Rossmann-fold domains"/>
    <property type="match status" value="1"/>
</dbReference>
<dbReference type="OrthoDB" id="2898509at2759"/>
<dbReference type="GO" id="GO:0016491">
    <property type="term" value="F:oxidoreductase activity"/>
    <property type="evidence" value="ECO:0007669"/>
    <property type="project" value="UniProtKB-KW"/>
</dbReference>
<organism evidence="2 3">
    <name type="scientific">Fusarium torreyae</name>
    <dbReference type="NCBI Taxonomy" id="1237075"/>
    <lineage>
        <taxon>Eukaryota</taxon>
        <taxon>Fungi</taxon>
        <taxon>Dikarya</taxon>
        <taxon>Ascomycota</taxon>
        <taxon>Pezizomycotina</taxon>
        <taxon>Sordariomycetes</taxon>
        <taxon>Hypocreomycetidae</taxon>
        <taxon>Hypocreales</taxon>
        <taxon>Nectriaceae</taxon>
        <taxon>Fusarium</taxon>
    </lineage>
</organism>
<evidence type="ECO:0000313" key="3">
    <source>
        <dbReference type="Proteomes" id="UP001152049"/>
    </source>
</evidence>
<gene>
    <name evidence="2" type="ORF">NW762_013838</name>
</gene>
<dbReference type="Pfam" id="PF00106">
    <property type="entry name" value="adh_short"/>
    <property type="match status" value="1"/>
</dbReference>
<dbReference type="InterPro" id="IPR002347">
    <property type="entry name" value="SDR_fam"/>
</dbReference>
<keyword evidence="1" id="KW-0560">Oxidoreductase</keyword>
<dbReference type="Gene3D" id="3.40.50.720">
    <property type="entry name" value="NAD(P)-binding Rossmann-like Domain"/>
    <property type="match status" value="1"/>
</dbReference>
<name>A0A9W8RJP9_9HYPO</name>
<comment type="caution">
    <text evidence="2">The sequence shown here is derived from an EMBL/GenBank/DDBJ whole genome shotgun (WGS) entry which is preliminary data.</text>
</comment>
<reference evidence="2" key="1">
    <citation type="submission" date="2022-09" db="EMBL/GenBank/DDBJ databases">
        <title>Fusarium specimens isolated from Avocado Roots.</title>
        <authorList>
            <person name="Stajich J."/>
            <person name="Roper C."/>
            <person name="Heimlech-Rivalta G."/>
        </authorList>
    </citation>
    <scope>NUCLEOTIDE SEQUENCE</scope>
    <source>
        <strain evidence="2">CF00136</strain>
    </source>
</reference>
<dbReference type="PANTHER" id="PTHR47534">
    <property type="entry name" value="YALI0E05731P"/>
    <property type="match status" value="1"/>
</dbReference>
<dbReference type="InterPro" id="IPR036291">
    <property type="entry name" value="NAD(P)-bd_dom_sf"/>
</dbReference>
<accession>A0A9W8RJP9</accession>
<dbReference type="Proteomes" id="UP001152049">
    <property type="component" value="Unassembled WGS sequence"/>
</dbReference>
<protein>
    <recommendedName>
        <fullName evidence="4">Oxidoreductase</fullName>
    </recommendedName>
</protein>
<dbReference type="AlphaFoldDB" id="A0A9W8RJP9"/>
<evidence type="ECO:0000256" key="1">
    <source>
        <dbReference type="ARBA" id="ARBA00023002"/>
    </source>
</evidence>
<evidence type="ECO:0000313" key="2">
    <source>
        <dbReference type="EMBL" id="KAJ4245714.1"/>
    </source>
</evidence>
<proteinExistence type="predicted"/>
<dbReference type="InterPro" id="IPR052228">
    <property type="entry name" value="Sec_Metab_Biosynth_Oxidored"/>
</dbReference>
<keyword evidence="3" id="KW-1185">Reference proteome</keyword>